<evidence type="ECO:0000313" key="5">
    <source>
        <dbReference type="Proteomes" id="UP000343317"/>
    </source>
</evidence>
<keyword evidence="5" id="KW-1185">Reference proteome</keyword>
<dbReference type="Gene3D" id="1.10.10.10">
    <property type="entry name" value="Winged helix-like DNA-binding domain superfamily/Winged helix DNA-binding domain"/>
    <property type="match status" value="2"/>
</dbReference>
<comment type="similarity">
    <text evidence="1">Belongs to the IS150/IS1296 orfA family.</text>
</comment>
<dbReference type="InterPro" id="IPR010921">
    <property type="entry name" value="Trp_repressor/repl_initiator"/>
</dbReference>
<evidence type="ECO:0000256" key="2">
    <source>
        <dbReference type="SAM" id="MobiDB-lite"/>
    </source>
</evidence>
<evidence type="ECO:0000259" key="3">
    <source>
        <dbReference type="Pfam" id="PF13518"/>
    </source>
</evidence>
<dbReference type="PANTHER" id="PTHR33795">
    <property type="entry name" value="INSERTION ELEMENT IS150 PROTEIN INSJ"/>
    <property type="match status" value="1"/>
</dbReference>
<dbReference type="SUPFAM" id="SSF48295">
    <property type="entry name" value="TrpR-like"/>
    <property type="match status" value="1"/>
</dbReference>
<proteinExistence type="inferred from homology"/>
<dbReference type="Pfam" id="PF13518">
    <property type="entry name" value="HTH_28"/>
    <property type="match status" value="2"/>
</dbReference>
<reference evidence="4 5" key="1">
    <citation type="submission" date="2019-08" db="EMBL/GenBank/DDBJ databases">
        <authorList>
            <person name="Peeters C."/>
        </authorList>
    </citation>
    <scope>NUCLEOTIDE SEQUENCE [LARGE SCALE GENOMIC DNA]</scope>
    <source>
        <strain evidence="4 5">LMG 31112</strain>
    </source>
</reference>
<evidence type="ECO:0000256" key="1">
    <source>
        <dbReference type="ARBA" id="ARBA00038232"/>
    </source>
</evidence>
<dbReference type="InterPro" id="IPR009057">
    <property type="entry name" value="Homeodomain-like_sf"/>
</dbReference>
<dbReference type="SUPFAM" id="SSF46689">
    <property type="entry name" value="Homeodomain-like"/>
    <property type="match status" value="1"/>
</dbReference>
<sequence length="163" mass="19030">MTKYDEAFKRRVVHEYIDGRGGSQHVSQKYGVGRTVLRRWLNAYRVHGEAGLRKKHESYSAEFKMSVLQHMWRHELSYQRMCAVFDLREGNSVSRWERQYHEGGFEALKPLPKGRPPKMSQPKQSSQPATPVEERSRGGGVPKKLDELLRAKEQTAPKRRPKR</sequence>
<organism evidence="4 5">
    <name type="scientific">Pandoraea horticolens</name>
    <dbReference type="NCBI Taxonomy" id="2508298"/>
    <lineage>
        <taxon>Bacteria</taxon>
        <taxon>Pseudomonadati</taxon>
        <taxon>Pseudomonadota</taxon>
        <taxon>Betaproteobacteria</taxon>
        <taxon>Burkholderiales</taxon>
        <taxon>Burkholderiaceae</taxon>
        <taxon>Pandoraea</taxon>
    </lineage>
</organism>
<dbReference type="InterPro" id="IPR052057">
    <property type="entry name" value="IS150/IS1296_orfA-like"/>
</dbReference>
<name>A0A5E4SVT8_9BURK</name>
<dbReference type="EMBL" id="CABPSM010000002">
    <property type="protein sequence ID" value="VVD80036.1"/>
    <property type="molecule type" value="Genomic_DNA"/>
</dbReference>
<feature type="region of interest" description="Disordered" evidence="2">
    <location>
        <begin position="104"/>
        <end position="163"/>
    </location>
</feature>
<dbReference type="AlphaFoldDB" id="A0A5E4SVT8"/>
<gene>
    <name evidence="4" type="ORF">PHO31112_01049</name>
</gene>
<feature type="domain" description="Insertion element IS150 protein InsJ-like helix-turn-helix" evidence="3">
    <location>
        <begin position="8"/>
        <end position="56"/>
    </location>
</feature>
<dbReference type="InterPro" id="IPR036388">
    <property type="entry name" value="WH-like_DNA-bd_sf"/>
</dbReference>
<feature type="compositionally biased region" description="Basic and acidic residues" evidence="2">
    <location>
        <begin position="132"/>
        <end position="156"/>
    </location>
</feature>
<feature type="domain" description="Insertion element IS150 protein InsJ-like helix-turn-helix" evidence="3">
    <location>
        <begin position="63"/>
        <end position="116"/>
    </location>
</feature>
<evidence type="ECO:0000313" key="4">
    <source>
        <dbReference type="EMBL" id="VVD80036.1"/>
    </source>
</evidence>
<protein>
    <submittedName>
        <fullName evidence="4">Transposase</fullName>
    </submittedName>
</protein>
<dbReference type="PANTHER" id="PTHR33795:SF1">
    <property type="entry name" value="INSERTION ELEMENT IS150 PROTEIN INSJ"/>
    <property type="match status" value="1"/>
</dbReference>
<dbReference type="InterPro" id="IPR055247">
    <property type="entry name" value="InsJ-like_HTH"/>
</dbReference>
<dbReference type="GO" id="GO:0043565">
    <property type="term" value="F:sequence-specific DNA binding"/>
    <property type="evidence" value="ECO:0007669"/>
    <property type="project" value="InterPro"/>
</dbReference>
<dbReference type="Proteomes" id="UP000343317">
    <property type="component" value="Unassembled WGS sequence"/>
</dbReference>
<accession>A0A5E4SVT8</accession>